<evidence type="ECO:0000313" key="2">
    <source>
        <dbReference type="EMBL" id="QCD82796.1"/>
    </source>
</evidence>
<accession>A0A4D6L2V0</accession>
<keyword evidence="3" id="KW-1185">Reference proteome</keyword>
<feature type="compositionally biased region" description="Polar residues" evidence="1">
    <location>
        <begin position="114"/>
        <end position="125"/>
    </location>
</feature>
<protein>
    <submittedName>
        <fullName evidence="2">Uncharacterized protein</fullName>
    </submittedName>
</protein>
<gene>
    <name evidence="2" type="ORF">DEO72_LG2g3137</name>
</gene>
<organism evidence="2 3">
    <name type="scientific">Vigna unguiculata</name>
    <name type="common">Cowpea</name>
    <dbReference type="NCBI Taxonomy" id="3917"/>
    <lineage>
        <taxon>Eukaryota</taxon>
        <taxon>Viridiplantae</taxon>
        <taxon>Streptophyta</taxon>
        <taxon>Embryophyta</taxon>
        <taxon>Tracheophyta</taxon>
        <taxon>Spermatophyta</taxon>
        <taxon>Magnoliopsida</taxon>
        <taxon>eudicotyledons</taxon>
        <taxon>Gunneridae</taxon>
        <taxon>Pentapetalae</taxon>
        <taxon>rosids</taxon>
        <taxon>fabids</taxon>
        <taxon>Fabales</taxon>
        <taxon>Fabaceae</taxon>
        <taxon>Papilionoideae</taxon>
        <taxon>50 kb inversion clade</taxon>
        <taxon>NPAAA clade</taxon>
        <taxon>indigoferoid/millettioid clade</taxon>
        <taxon>Phaseoleae</taxon>
        <taxon>Vigna</taxon>
    </lineage>
</organism>
<evidence type="ECO:0000313" key="3">
    <source>
        <dbReference type="Proteomes" id="UP000501690"/>
    </source>
</evidence>
<reference evidence="2 3" key="1">
    <citation type="submission" date="2019-04" db="EMBL/GenBank/DDBJ databases">
        <title>An improved genome assembly and genetic linkage map for asparagus bean, Vigna unguiculata ssp. sesquipedialis.</title>
        <authorList>
            <person name="Xia Q."/>
            <person name="Zhang R."/>
            <person name="Dong Y."/>
        </authorList>
    </citation>
    <scope>NUCLEOTIDE SEQUENCE [LARGE SCALE GENOMIC DNA]</scope>
    <source>
        <tissue evidence="2">Leaf</tissue>
    </source>
</reference>
<sequence>MHGRLTHQPAPLGETGPDRLAASARRQAPVLFQRHCFPTPPGGTLPCRQAPRGAVILPVVPIAWRHQQAARRHTRIPLTHLGSPSILHFSTHRLDHCTSHRLGAARKPPGGVSGSDSSLSTALTNPPTPHQFNPASNHDFYETSSNMNPSLLSFALTTCIAWRFSLTARQFNGESSGKPLENLPSLCLPLQPLRFQPHHFTLSAPILWKTFPYD</sequence>
<dbReference type="EMBL" id="CP039346">
    <property type="protein sequence ID" value="QCD82796.1"/>
    <property type="molecule type" value="Genomic_DNA"/>
</dbReference>
<proteinExistence type="predicted"/>
<dbReference type="AlphaFoldDB" id="A0A4D6L2V0"/>
<evidence type="ECO:0000256" key="1">
    <source>
        <dbReference type="SAM" id="MobiDB-lite"/>
    </source>
</evidence>
<dbReference type="Proteomes" id="UP000501690">
    <property type="component" value="Linkage Group LG2"/>
</dbReference>
<feature type="region of interest" description="Disordered" evidence="1">
    <location>
        <begin position="101"/>
        <end position="125"/>
    </location>
</feature>
<name>A0A4D6L2V0_VIGUN</name>